<comment type="caution">
    <text evidence="9">The sequence shown here is derived from an EMBL/GenBank/DDBJ whole genome shotgun (WGS) entry which is preliminary data.</text>
</comment>
<dbReference type="GO" id="GO:0008409">
    <property type="term" value="F:5'-3' exonuclease activity"/>
    <property type="evidence" value="ECO:0007669"/>
    <property type="project" value="InterPro"/>
</dbReference>
<dbReference type="Pfam" id="PF17768">
    <property type="entry name" value="RecJ_OB"/>
    <property type="match status" value="1"/>
</dbReference>
<dbReference type="AlphaFoldDB" id="A0A916ZMR0"/>
<dbReference type="SUPFAM" id="SSF64182">
    <property type="entry name" value="DHH phosphoesterases"/>
    <property type="match status" value="1"/>
</dbReference>
<evidence type="ECO:0000313" key="10">
    <source>
        <dbReference type="Proteomes" id="UP000635071"/>
    </source>
</evidence>
<organism evidence="9 10">
    <name type="scientific">Sandarakinorhabdus glacialis</name>
    <dbReference type="NCBI Taxonomy" id="1614636"/>
    <lineage>
        <taxon>Bacteria</taxon>
        <taxon>Pseudomonadati</taxon>
        <taxon>Pseudomonadota</taxon>
        <taxon>Alphaproteobacteria</taxon>
        <taxon>Sphingomonadales</taxon>
        <taxon>Sphingosinicellaceae</taxon>
        <taxon>Sandarakinorhabdus</taxon>
    </lineage>
</organism>
<keyword evidence="4" id="KW-0378">Hydrolase</keyword>
<dbReference type="InterPro" id="IPR051673">
    <property type="entry name" value="SSDNA_exonuclease_RecJ"/>
</dbReference>
<dbReference type="Gene3D" id="3.90.1640.30">
    <property type="match status" value="1"/>
</dbReference>
<dbReference type="Gene3D" id="3.10.310.30">
    <property type="match status" value="1"/>
</dbReference>
<dbReference type="InterPro" id="IPR001667">
    <property type="entry name" value="DDH_dom"/>
</dbReference>
<dbReference type="NCBIfam" id="TIGR00644">
    <property type="entry name" value="recJ"/>
    <property type="match status" value="1"/>
</dbReference>
<evidence type="ECO:0000259" key="6">
    <source>
        <dbReference type="Pfam" id="PF01368"/>
    </source>
</evidence>
<protein>
    <recommendedName>
        <fullName evidence="2">Single-stranded-DNA-specific exonuclease RecJ</fullName>
    </recommendedName>
</protein>
<evidence type="ECO:0000256" key="2">
    <source>
        <dbReference type="ARBA" id="ARBA00019841"/>
    </source>
</evidence>
<dbReference type="PANTHER" id="PTHR30255">
    <property type="entry name" value="SINGLE-STRANDED-DNA-SPECIFIC EXONUCLEASE RECJ"/>
    <property type="match status" value="1"/>
</dbReference>
<reference evidence="9" key="1">
    <citation type="journal article" date="2014" name="Int. J. Syst. Evol. Microbiol.">
        <title>Complete genome sequence of Corynebacterium casei LMG S-19264T (=DSM 44701T), isolated from a smear-ripened cheese.</title>
        <authorList>
            <consortium name="US DOE Joint Genome Institute (JGI-PGF)"/>
            <person name="Walter F."/>
            <person name="Albersmeier A."/>
            <person name="Kalinowski J."/>
            <person name="Ruckert C."/>
        </authorList>
    </citation>
    <scope>NUCLEOTIDE SEQUENCE</scope>
    <source>
        <strain evidence="9">CGMCC 1.15519</strain>
    </source>
</reference>
<accession>A0A916ZMR0</accession>
<dbReference type="InterPro" id="IPR004610">
    <property type="entry name" value="RecJ"/>
</dbReference>
<feature type="domain" description="DHHA1" evidence="7">
    <location>
        <begin position="374"/>
        <end position="471"/>
    </location>
</feature>
<dbReference type="GO" id="GO:0006281">
    <property type="term" value="P:DNA repair"/>
    <property type="evidence" value="ECO:0007669"/>
    <property type="project" value="InterPro"/>
</dbReference>
<evidence type="ECO:0000259" key="7">
    <source>
        <dbReference type="Pfam" id="PF02272"/>
    </source>
</evidence>
<dbReference type="Pfam" id="PF01368">
    <property type="entry name" value="DHH"/>
    <property type="match status" value="1"/>
</dbReference>
<dbReference type="Pfam" id="PF02272">
    <property type="entry name" value="DHHA1"/>
    <property type="match status" value="1"/>
</dbReference>
<evidence type="ECO:0000256" key="4">
    <source>
        <dbReference type="ARBA" id="ARBA00022801"/>
    </source>
</evidence>
<keyword evidence="10" id="KW-1185">Reference proteome</keyword>
<reference evidence="9" key="2">
    <citation type="submission" date="2020-09" db="EMBL/GenBank/DDBJ databases">
        <authorList>
            <person name="Sun Q."/>
            <person name="Zhou Y."/>
        </authorList>
    </citation>
    <scope>NUCLEOTIDE SEQUENCE</scope>
    <source>
        <strain evidence="9">CGMCC 1.15519</strain>
    </source>
</reference>
<dbReference type="Proteomes" id="UP000635071">
    <property type="component" value="Unassembled WGS sequence"/>
</dbReference>
<dbReference type="GO" id="GO:0006310">
    <property type="term" value="P:DNA recombination"/>
    <property type="evidence" value="ECO:0007669"/>
    <property type="project" value="InterPro"/>
</dbReference>
<proteinExistence type="inferred from homology"/>
<name>A0A916ZMR0_9SPHN</name>
<feature type="domain" description="DDH" evidence="6">
    <location>
        <begin position="100"/>
        <end position="260"/>
    </location>
</feature>
<comment type="similarity">
    <text evidence="1">Belongs to the RecJ family.</text>
</comment>
<evidence type="ECO:0000256" key="1">
    <source>
        <dbReference type="ARBA" id="ARBA00005915"/>
    </source>
</evidence>
<gene>
    <name evidence="9" type="ORF">GCM10011529_07910</name>
</gene>
<dbReference type="EMBL" id="BMJM01000002">
    <property type="protein sequence ID" value="GGE03883.1"/>
    <property type="molecule type" value="Genomic_DNA"/>
</dbReference>
<keyword evidence="3" id="KW-0540">Nuclease</keyword>
<dbReference type="PANTHER" id="PTHR30255:SF2">
    <property type="entry name" value="SINGLE-STRANDED-DNA-SPECIFIC EXONUCLEASE RECJ"/>
    <property type="match status" value="1"/>
</dbReference>
<keyword evidence="5 9" id="KW-0269">Exonuclease</keyword>
<sequence length="599" mass="62999">MCEQGEGYYLLKMTHVFNVTTSILGQPWRWRGNVTPGGDLDGRGEDELLHHLFRARGANPDDFARLKAPTLRDWLPDPSIFQDMDVAATRLADAIAAQETIVIFGDYDVDGATSAAVLIRYLRSVGATVGHYIPDRLLEGYGPSAGALVALKSSGADLVVTVDCGTQGYEALAAARAAALDVIVVDHHKAATQLPLALALVNPNRLDETDEAAAHGHLAAVGVAFLLAVALNRTLRTRGHFADRPEPKLTHLLDLVALGTVADVVPLTGLNRAFVTQGLKVMRARRNIGLTALIDVAGLFRPPACRDLGFALGPRVNAGGRVGKSDLGVRLLTTEDPAEALALAQELDRLNVDRRAIEAEVTEDALTKANPDSNMAVAVIAGEGWHPGVIGIVASRLKERLHRPTIVIALQEDGTGKGSGRSMPGVDLGAAVLAAKDAGLLIAGGGHAMAAGLTVAADKLEALTLFLNDNLSGAVDTASTVRALHFDAAVAPRGVCLMLAETLEVAGPYGQGWSQPRVASGPWTAVDCRIVGEHHVKLVLSGADGARCKAIAFRHADTALGAALAGARGRAFYLAGRVKRDDWKGEPSAEIEVDDLAWA</sequence>
<feature type="domain" description="RecJ OB" evidence="8">
    <location>
        <begin position="487"/>
        <end position="595"/>
    </location>
</feature>
<dbReference type="InterPro" id="IPR003156">
    <property type="entry name" value="DHHA1_dom"/>
</dbReference>
<evidence type="ECO:0000259" key="8">
    <source>
        <dbReference type="Pfam" id="PF17768"/>
    </source>
</evidence>
<evidence type="ECO:0000313" key="9">
    <source>
        <dbReference type="EMBL" id="GGE03883.1"/>
    </source>
</evidence>
<dbReference type="InterPro" id="IPR041122">
    <property type="entry name" value="RecJ_OB"/>
</dbReference>
<dbReference type="InterPro" id="IPR038763">
    <property type="entry name" value="DHH_sf"/>
</dbReference>
<evidence type="ECO:0000256" key="3">
    <source>
        <dbReference type="ARBA" id="ARBA00022722"/>
    </source>
</evidence>
<evidence type="ECO:0000256" key="5">
    <source>
        <dbReference type="ARBA" id="ARBA00022839"/>
    </source>
</evidence>
<dbReference type="GO" id="GO:0003676">
    <property type="term" value="F:nucleic acid binding"/>
    <property type="evidence" value="ECO:0007669"/>
    <property type="project" value="InterPro"/>
</dbReference>